<dbReference type="RefSeq" id="WP_033647885.1">
    <property type="nucleotide sequence ID" value="NZ_AP013063.1"/>
</dbReference>
<organism evidence="2">
    <name type="scientific">Serratia marcescens SM39</name>
    <dbReference type="NCBI Taxonomy" id="1334564"/>
    <lineage>
        <taxon>Bacteria</taxon>
        <taxon>Pseudomonadati</taxon>
        <taxon>Pseudomonadota</taxon>
        <taxon>Gammaproteobacteria</taxon>
        <taxon>Enterobacterales</taxon>
        <taxon>Yersiniaceae</taxon>
        <taxon>Serratia</taxon>
    </lineage>
</organism>
<name>A0AAT9F172_SERMA</name>
<dbReference type="EMBL" id="AP013063">
    <property type="protein sequence ID" value="BAO34592.1"/>
    <property type="molecule type" value="Genomic_DNA"/>
</dbReference>
<accession>A0AAT9F172</accession>
<dbReference type="Gene3D" id="1.10.10.10">
    <property type="entry name" value="Winged helix-like DNA-binding domain superfamily/Winged helix DNA-binding domain"/>
    <property type="match status" value="1"/>
</dbReference>
<evidence type="ECO:0008006" key="3">
    <source>
        <dbReference type="Google" id="ProtNLM"/>
    </source>
</evidence>
<dbReference type="InterPro" id="IPR036388">
    <property type="entry name" value="WH-like_DNA-bd_sf"/>
</dbReference>
<protein>
    <recommendedName>
        <fullName evidence="3">FaeA-like protein</fullName>
    </recommendedName>
</protein>
<dbReference type="KEGG" id="smar:SM39_2597"/>
<reference evidence="2" key="1">
    <citation type="journal article" date="2014" name="Genome Biol. Evol.">
        <title>Genome evolution and plasticity of Serratia marcescens, an important multidrug-resistant nosocomial pathogen.</title>
        <authorList>
            <person name="Iguchi A."/>
            <person name="Nagaya Y."/>
            <person name="Pradel E."/>
            <person name="Ooka T."/>
            <person name="Ogura Y."/>
            <person name="Katsura K."/>
            <person name="Kurokawa K."/>
            <person name="Oshima K."/>
            <person name="Hattori M."/>
            <person name="Parkhill J."/>
            <person name="Sebaihia M."/>
            <person name="Coulthurst S.J."/>
            <person name="Gotoh N."/>
            <person name="Thomson N.R."/>
            <person name="Ewbank J.J."/>
            <person name="Hayashi T."/>
        </authorList>
    </citation>
    <scope>NUCLEOTIDE SEQUENCE</scope>
    <source>
        <strain evidence="2">SM39</strain>
    </source>
</reference>
<feature type="region of interest" description="Disordered" evidence="1">
    <location>
        <begin position="22"/>
        <end position="44"/>
    </location>
</feature>
<dbReference type="AlphaFoldDB" id="A0AAT9F172"/>
<gene>
    <name evidence="2" type="ORF">SM39_2597</name>
</gene>
<dbReference type="GeneID" id="301146716"/>
<evidence type="ECO:0000313" key="2">
    <source>
        <dbReference type="EMBL" id="BAO34592.1"/>
    </source>
</evidence>
<proteinExistence type="predicted"/>
<sequence>MAKRISKQQELQNLQQHLLTTLHNLCPSARETPPPPPGEWPTTRQLAESNDLTIYQARNLLLSLAGKGKVLVTQGPVNNSLRWYPSTHHS</sequence>
<evidence type="ECO:0000256" key="1">
    <source>
        <dbReference type="SAM" id="MobiDB-lite"/>
    </source>
</evidence>